<evidence type="ECO:0000313" key="2">
    <source>
        <dbReference type="Proteomes" id="UP000222824"/>
    </source>
</evidence>
<dbReference type="OrthoDB" id="304916at2157"/>
<dbReference type="RefSeq" id="WP_099255990.1">
    <property type="nucleotide sequence ID" value="NZ_NHOA01000113.1"/>
</dbReference>
<proteinExistence type="predicted"/>
<dbReference type="Pfam" id="PF21811">
    <property type="entry name" value="RdfA"/>
    <property type="match status" value="1"/>
</dbReference>
<name>A0A2G1WGY2_9EURY</name>
<dbReference type="AlphaFoldDB" id="A0A2G1WGY2"/>
<dbReference type="Proteomes" id="UP000222824">
    <property type="component" value="Unassembled WGS sequence"/>
</dbReference>
<dbReference type="InterPro" id="IPR048925">
    <property type="entry name" value="RdfA"/>
</dbReference>
<comment type="caution">
    <text evidence="1">The sequence shown here is derived from an EMBL/GenBank/DDBJ whole genome shotgun (WGS) entry which is preliminary data.</text>
</comment>
<organism evidence="1 2">
    <name type="scientific">Halorubrum persicum</name>
    <dbReference type="NCBI Taxonomy" id="1383844"/>
    <lineage>
        <taxon>Archaea</taxon>
        <taxon>Methanobacteriati</taxon>
        <taxon>Methanobacteriota</taxon>
        <taxon>Stenosarchaea group</taxon>
        <taxon>Halobacteria</taxon>
        <taxon>Halobacteriales</taxon>
        <taxon>Haloferacaceae</taxon>
        <taxon>Halorubrum</taxon>
    </lineage>
</organism>
<gene>
    <name evidence="1" type="ORF">DJ69_12900</name>
</gene>
<evidence type="ECO:0000313" key="1">
    <source>
        <dbReference type="EMBL" id="PHQ38244.1"/>
    </source>
</evidence>
<dbReference type="EMBL" id="NHOA01000113">
    <property type="protein sequence ID" value="PHQ38244.1"/>
    <property type="molecule type" value="Genomic_DNA"/>
</dbReference>
<reference evidence="1 2" key="1">
    <citation type="journal article" date="2014" name="Front. Microbiol.">
        <title>Population and genomic analysis of the genus Halorubrum.</title>
        <authorList>
            <person name="Fullmer M.S."/>
            <person name="Soucy S.M."/>
            <person name="Swithers K.S."/>
            <person name="Makkay A.M."/>
            <person name="Wheeler R."/>
            <person name="Ventosa A."/>
            <person name="Gogarten J.P."/>
            <person name="Papke R.T."/>
        </authorList>
    </citation>
    <scope>NUCLEOTIDE SEQUENCE [LARGE SCALE GENOMIC DNA]</scope>
    <source>
        <strain evidence="1 2">C49</strain>
    </source>
</reference>
<sequence>MSETPQQQKIERVAQKYGLEEVGDELVTYWVGDGPDKSVRELAEYVNFRVTDTALRNAGVILDREVVESIAEKLSASDAPLTETEFGDHDVDLSAVKTDLVTYQTVYTYLREVRDIEYPETVQTKSQRIDDLRNLHGRVAKVSRDTTTQLIQQGDVDGPAPRIEVDATALCLDCQTETDLLIYLHNGSCPSPECRNNV</sequence>
<protein>
    <submittedName>
        <fullName evidence="1">Uncharacterized protein</fullName>
    </submittedName>
</protein>
<keyword evidence="2" id="KW-1185">Reference proteome</keyword>
<accession>A0A2G1WGY2</accession>